<evidence type="ECO:0000256" key="2">
    <source>
        <dbReference type="ARBA" id="ARBA00022801"/>
    </source>
</evidence>
<dbReference type="InterPro" id="IPR027417">
    <property type="entry name" value="P-loop_NTPase"/>
</dbReference>
<evidence type="ECO:0000256" key="1">
    <source>
        <dbReference type="ARBA" id="ARBA00022741"/>
    </source>
</evidence>
<dbReference type="EnsemblProtists" id="EOD33150">
    <property type="protein sequence ID" value="EOD33150"/>
    <property type="gene ID" value="EMIHUDRAFT_63423"/>
</dbReference>
<evidence type="ECO:0000313" key="7">
    <source>
        <dbReference type="Proteomes" id="UP000013827"/>
    </source>
</evidence>
<organism evidence="6 7">
    <name type="scientific">Emiliania huxleyi (strain CCMP1516)</name>
    <dbReference type="NCBI Taxonomy" id="280463"/>
    <lineage>
        <taxon>Eukaryota</taxon>
        <taxon>Haptista</taxon>
        <taxon>Haptophyta</taxon>
        <taxon>Prymnesiophyceae</taxon>
        <taxon>Isochrysidales</taxon>
        <taxon>Noelaerhabdaceae</taxon>
        <taxon>Emiliania</taxon>
    </lineage>
</organism>
<dbReference type="GO" id="GO:0016787">
    <property type="term" value="F:hydrolase activity"/>
    <property type="evidence" value="ECO:0007669"/>
    <property type="project" value="UniProtKB-KW"/>
</dbReference>
<dbReference type="InterPro" id="IPR050474">
    <property type="entry name" value="Hel308_SKI2-like"/>
</dbReference>
<dbReference type="SUPFAM" id="SSF52540">
    <property type="entry name" value="P-loop containing nucleoside triphosphate hydrolases"/>
    <property type="match status" value="1"/>
</dbReference>
<feature type="domain" description="Helicase C-terminal" evidence="5">
    <location>
        <begin position="1"/>
        <end position="101"/>
    </location>
</feature>
<accession>A0A0D3KBL5</accession>
<dbReference type="KEGG" id="ehx:EMIHUDRAFT_63423"/>
<dbReference type="PANTHER" id="PTHR47961:SF6">
    <property type="entry name" value="DNA-DIRECTED DNA POLYMERASE"/>
    <property type="match status" value="1"/>
</dbReference>
<dbReference type="PANTHER" id="PTHR47961">
    <property type="entry name" value="DNA POLYMERASE THETA, PUTATIVE (AFU_ORTHOLOGUE AFUA_1G05260)-RELATED"/>
    <property type="match status" value="1"/>
</dbReference>
<reference evidence="7" key="1">
    <citation type="journal article" date="2013" name="Nature">
        <title>Pan genome of the phytoplankton Emiliania underpins its global distribution.</title>
        <authorList>
            <person name="Read B.A."/>
            <person name="Kegel J."/>
            <person name="Klute M.J."/>
            <person name="Kuo A."/>
            <person name="Lefebvre S.C."/>
            <person name="Maumus F."/>
            <person name="Mayer C."/>
            <person name="Miller J."/>
            <person name="Monier A."/>
            <person name="Salamov A."/>
            <person name="Young J."/>
            <person name="Aguilar M."/>
            <person name="Claverie J.M."/>
            <person name="Frickenhaus S."/>
            <person name="Gonzalez K."/>
            <person name="Herman E.K."/>
            <person name="Lin Y.C."/>
            <person name="Napier J."/>
            <person name="Ogata H."/>
            <person name="Sarno A.F."/>
            <person name="Shmutz J."/>
            <person name="Schroeder D."/>
            <person name="de Vargas C."/>
            <person name="Verret F."/>
            <person name="von Dassow P."/>
            <person name="Valentin K."/>
            <person name="Van de Peer Y."/>
            <person name="Wheeler G."/>
            <person name="Dacks J.B."/>
            <person name="Delwiche C.F."/>
            <person name="Dyhrman S.T."/>
            <person name="Glockner G."/>
            <person name="John U."/>
            <person name="Richards T."/>
            <person name="Worden A.Z."/>
            <person name="Zhang X."/>
            <person name="Grigoriev I.V."/>
            <person name="Allen A.E."/>
            <person name="Bidle K."/>
            <person name="Borodovsky M."/>
            <person name="Bowler C."/>
            <person name="Brownlee C."/>
            <person name="Cock J.M."/>
            <person name="Elias M."/>
            <person name="Gladyshev V.N."/>
            <person name="Groth M."/>
            <person name="Guda C."/>
            <person name="Hadaegh A."/>
            <person name="Iglesias-Rodriguez M.D."/>
            <person name="Jenkins J."/>
            <person name="Jones B.M."/>
            <person name="Lawson T."/>
            <person name="Leese F."/>
            <person name="Lindquist E."/>
            <person name="Lobanov A."/>
            <person name="Lomsadze A."/>
            <person name="Malik S.B."/>
            <person name="Marsh M.E."/>
            <person name="Mackinder L."/>
            <person name="Mock T."/>
            <person name="Mueller-Roeber B."/>
            <person name="Pagarete A."/>
            <person name="Parker M."/>
            <person name="Probert I."/>
            <person name="Quesneville H."/>
            <person name="Raines C."/>
            <person name="Rensing S.A."/>
            <person name="Riano-Pachon D.M."/>
            <person name="Richier S."/>
            <person name="Rokitta S."/>
            <person name="Shiraiwa Y."/>
            <person name="Soanes D.M."/>
            <person name="van der Giezen M."/>
            <person name="Wahlund T.M."/>
            <person name="Williams B."/>
            <person name="Wilson W."/>
            <person name="Wolfe G."/>
            <person name="Wurch L.L."/>
        </authorList>
    </citation>
    <scope>NUCLEOTIDE SEQUENCE</scope>
</reference>
<keyword evidence="7" id="KW-1185">Reference proteome</keyword>
<reference evidence="6" key="2">
    <citation type="submission" date="2024-10" db="UniProtKB">
        <authorList>
            <consortium name="EnsemblProtists"/>
        </authorList>
    </citation>
    <scope>IDENTIFICATION</scope>
</reference>
<proteinExistence type="predicted"/>
<dbReference type="PROSITE" id="PS51194">
    <property type="entry name" value="HELICASE_CTER"/>
    <property type="match status" value="1"/>
</dbReference>
<evidence type="ECO:0000256" key="3">
    <source>
        <dbReference type="ARBA" id="ARBA00022806"/>
    </source>
</evidence>
<sequence>MPDLDLEIHKCCPDGIRTPRLEALLRDGFAVHNTSLSEGERQLVETAFGAGLVRVLCATSSLAAGVNLPVRRVLFWSLKKGVSSMTATDFRQMAGRAGRTG</sequence>
<keyword evidence="3" id="KW-0347">Helicase</keyword>
<evidence type="ECO:0000256" key="4">
    <source>
        <dbReference type="ARBA" id="ARBA00022840"/>
    </source>
</evidence>
<dbReference type="SMART" id="SM00490">
    <property type="entry name" value="HELICc"/>
    <property type="match status" value="1"/>
</dbReference>
<dbReference type="HOGENOM" id="CLU_2299121_0_0_1"/>
<dbReference type="GeneID" id="17278421"/>
<protein>
    <recommendedName>
        <fullName evidence="5">Helicase C-terminal domain-containing protein</fullName>
    </recommendedName>
</protein>
<name>A0A0D3KBL5_EMIH1</name>
<evidence type="ECO:0000313" key="6">
    <source>
        <dbReference type="EnsemblProtists" id="EOD33150"/>
    </source>
</evidence>
<evidence type="ECO:0000259" key="5">
    <source>
        <dbReference type="PROSITE" id="PS51194"/>
    </source>
</evidence>
<dbReference type="RefSeq" id="XP_005785579.1">
    <property type="nucleotide sequence ID" value="XM_005785522.1"/>
</dbReference>
<dbReference type="GO" id="GO:0004386">
    <property type="term" value="F:helicase activity"/>
    <property type="evidence" value="ECO:0007669"/>
    <property type="project" value="UniProtKB-KW"/>
</dbReference>
<dbReference type="eggNOG" id="KOG0950">
    <property type="taxonomic scope" value="Eukaryota"/>
</dbReference>
<keyword evidence="4" id="KW-0067">ATP-binding</keyword>
<dbReference type="InterPro" id="IPR001650">
    <property type="entry name" value="Helicase_C-like"/>
</dbReference>
<keyword evidence="2" id="KW-0378">Hydrolase</keyword>
<dbReference type="Gene3D" id="3.40.50.300">
    <property type="entry name" value="P-loop containing nucleotide triphosphate hydrolases"/>
    <property type="match status" value="1"/>
</dbReference>
<dbReference type="Pfam" id="PF00271">
    <property type="entry name" value="Helicase_C"/>
    <property type="match status" value="1"/>
</dbReference>
<dbReference type="AlphaFoldDB" id="A0A0D3KBL5"/>
<keyword evidence="1" id="KW-0547">Nucleotide-binding</keyword>
<dbReference type="GO" id="GO:0005524">
    <property type="term" value="F:ATP binding"/>
    <property type="evidence" value="ECO:0007669"/>
    <property type="project" value="UniProtKB-KW"/>
</dbReference>
<dbReference type="STRING" id="2903.R1F2M4"/>
<dbReference type="Proteomes" id="UP000013827">
    <property type="component" value="Unassembled WGS sequence"/>
</dbReference>